<evidence type="ECO:0000313" key="5">
    <source>
        <dbReference type="Proteomes" id="UP000238270"/>
    </source>
</evidence>
<evidence type="ECO:0000259" key="3">
    <source>
        <dbReference type="Pfam" id="PF11796"/>
    </source>
</evidence>
<dbReference type="AlphaFoldDB" id="A0A2S6ZAA2"/>
<feature type="domain" description="DUF2399" evidence="2">
    <location>
        <begin position="280"/>
        <end position="432"/>
    </location>
</feature>
<dbReference type="Proteomes" id="UP000238270">
    <property type="component" value="Unassembled WGS sequence"/>
</dbReference>
<dbReference type="InterPro" id="IPR024466">
    <property type="entry name" value="CHP02679_N"/>
</dbReference>
<dbReference type="Pfam" id="PF11796">
    <property type="entry name" value="DUF3323"/>
    <property type="match status" value="1"/>
</dbReference>
<protein>
    <submittedName>
        <fullName evidence="4">TIGR02679 family protein</fullName>
    </submittedName>
</protein>
<comment type="caution">
    <text evidence="4">The sequence shown here is derived from an EMBL/GenBank/DDBJ whole genome shotgun (WGS) entry which is preliminary data.</text>
</comment>
<accession>A0A2S6ZAA2</accession>
<proteinExistence type="predicted"/>
<reference evidence="4 5" key="1">
    <citation type="submission" date="2016-08" db="EMBL/GenBank/DDBJ databases">
        <title>Evolution of the type three secretion system and type three effector repertoires in Xanthomonas.</title>
        <authorList>
            <person name="Merda D."/>
            <person name="Briand M."/>
            <person name="Bosis E."/>
            <person name="Rousseau C."/>
            <person name="Portier P."/>
            <person name="Jacques M.-A."/>
            <person name="Fischer-Le Saux M."/>
        </authorList>
    </citation>
    <scope>NUCLEOTIDE SEQUENCE [LARGE SCALE GENOMIC DNA]</scope>
    <source>
        <strain evidence="4 5">CFBP 3122</strain>
    </source>
</reference>
<evidence type="ECO:0000313" key="4">
    <source>
        <dbReference type="EMBL" id="PPT78840.1"/>
    </source>
</evidence>
<dbReference type="EMBL" id="MIGV01000001">
    <property type="protein sequence ID" value="PPT78840.1"/>
    <property type="molecule type" value="Genomic_DNA"/>
</dbReference>
<gene>
    <name evidence="4" type="ORF">XaplCFBP3122_01285</name>
</gene>
<evidence type="ECO:0000259" key="2">
    <source>
        <dbReference type="Pfam" id="PF09664"/>
    </source>
</evidence>
<organism evidence="4 5">
    <name type="scientific">Xanthomonas arboricola pv. populi</name>
    <dbReference type="NCBI Taxonomy" id="487823"/>
    <lineage>
        <taxon>Bacteria</taxon>
        <taxon>Pseudomonadati</taxon>
        <taxon>Pseudomonadota</taxon>
        <taxon>Gammaproteobacteria</taxon>
        <taxon>Lysobacterales</taxon>
        <taxon>Lysobacteraceae</taxon>
        <taxon>Xanthomonas</taxon>
    </lineage>
</organism>
<sequence length="440" mass="47660">MNPTRMSADATLPTALPDPRLQRLLGGDALAPLRQRLRRHFERIGSDATASTLRLDGLAPTAHQALCQMTGRPARPARSMTLDIRQLDTALRQAGLANSLRDALERLDGPIVDKTRQRLELQARWAAAADSVDVCPLFGDWLNTPSAPPLLKRLSRVPEQAAPLLNAADVVLRALPAQGQPRSQLAASLLGDAHALDAGRAVATLVLAAWRHHERQRPTNHETGEAPEDAPKGEGMEERQRDIWARTGILVNELARPALFLNLPVATSQGALGHPGEPSYISLRQLLRASPIWSVADRVVHVCENPNVLAIAADQLGARCAPLVCTDGMPSAAQRILLDQLQAAGAKLLYHGDFDWPGIGIANFVIRTWNAIPWRMSTQDYDVAASSTTRVRHELGATPVNADWDIHLATTMQKHGTAIAEEAVATILIEDLRTAGPAEN</sequence>
<feature type="domain" description="Conserved hypothetical protein CHP02679 N terminus" evidence="3">
    <location>
        <begin position="51"/>
        <end position="264"/>
    </location>
</feature>
<dbReference type="Pfam" id="PF09664">
    <property type="entry name" value="DUF2399"/>
    <property type="match status" value="1"/>
</dbReference>
<name>A0A2S6ZAA2_9XANT</name>
<dbReference type="InterPro" id="IPR013495">
    <property type="entry name" value="CHP02679"/>
</dbReference>
<dbReference type="NCBIfam" id="TIGR02679">
    <property type="entry name" value="TIGR02679 family protein"/>
    <property type="match status" value="1"/>
</dbReference>
<feature type="compositionally biased region" description="Basic and acidic residues" evidence="1">
    <location>
        <begin position="216"/>
        <end position="238"/>
    </location>
</feature>
<evidence type="ECO:0000256" key="1">
    <source>
        <dbReference type="SAM" id="MobiDB-lite"/>
    </source>
</evidence>
<dbReference type="InterPro" id="IPR024465">
    <property type="entry name" value="DUF2399"/>
</dbReference>
<feature type="region of interest" description="Disordered" evidence="1">
    <location>
        <begin position="213"/>
        <end position="238"/>
    </location>
</feature>